<feature type="domain" description="Peptidase M28" evidence="2">
    <location>
        <begin position="112"/>
        <end position="299"/>
    </location>
</feature>
<feature type="transmembrane region" description="Helical" evidence="1">
    <location>
        <begin position="432"/>
        <end position="454"/>
    </location>
</feature>
<keyword evidence="4" id="KW-1185">Reference proteome</keyword>
<protein>
    <submittedName>
        <fullName evidence="3">M28 family peptidase</fullName>
    </submittedName>
</protein>
<feature type="transmembrane region" description="Helical" evidence="1">
    <location>
        <begin position="514"/>
        <end position="538"/>
    </location>
</feature>
<evidence type="ECO:0000313" key="3">
    <source>
        <dbReference type="EMBL" id="MFD1538478.1"/>
    </source>
</evidence>
<gene>
    <name evidence="3" type="ORF">ACFSJ0_15595</name>
</gene>
<proteinExistence type="predicted"/>
<organism evidence="3 4">
    <name type="scientific">Nonomuraea guangzhouensis</name>
    <dbReference type="NCBI Taxonomy" id="1291555"/>
    <lineage>
        <taxon>Bacteria</taxon>
        <taxon>Bacillati</taxon>
        <taxon>Actinomycetota</taxon>
        <taxon>Actinomycetes</taxon>
        <taxon>Streptosporangiales</taxon>
        <taxon>Streptosporangiaceae</taxon>
        <taxon>Nonomuraea</taxon>
    </lineage>
</organism>
<dbReference type="InterPro" id="IPR045175">
    <property type="entry name" value="M28_fam"/>
</dbReference>
<keyword evidence="1" id="KW-0812">Transmembrane</keyword>
<evidence type="ECO:0000256" key="1">
    <source>
        <dbReference type="SAM" id="Phobius"/>
    </source>
</evidence>
<sequence length="779" mass="80450">MKGKLIDVPRRTLAGLLALLALAGVIMLTAMGQSTMQPLPASAPGREFSAERALRHLERFAAEPRPLGSPAGDRARTYLVGQLRAAGLDVAVQRAIGANSSSGLASFGRVDNVVATRRGSDPSGTLLIAAHYDSAAVGPGASDDGAAVAAMLETVRALGAAPLRNDLVLLMTDGEEDGVLGAEAFVREHPLGRKGGVLLNWEARGVSGPSLMFETSRNNAGLVSTFAAAAPHPRGDSVMTELYRLLPNNTDFTPLAKAGFTGMNFAYIERSSRYHTADDSIANLDRGSLQHHGSTMLALARTLGDADLPALAADHDVTYFRILGVMVTYPGWLVRPLAVLALLAVAGLALLARWARLASIPRIIVAAASAAVPLVLAVFLAQGLWEVLVALRPAYDGMGGLLHRPMAYQAAVVLLAALALLAWYLPLRGRLGLAALAIGALVWPAGLGVLAAWFAPGAAFVLTLPALLCALGGLAALLLPGAVWRVVALTLGASMAAMLLPALAGTAFDGMGLALGGVSALVLALFGLTLLPLAELTLPALSLSAGLGGGSGTHRGSGLGIVVAAVLAVAMTGVGLATDTFDATNPQRSHLAYVLNADTRVAHWVSGDADPTAWTRRYVSSRDTGSLPAGYARRTLWTGDAPAIETEGPRVAILSRAGDAIRLRVRAGKGARSVTLRVERPITQVTAGATGLTPVTVSVSGIRANTWPGEIRFRGIPAGGVDITLRVPSADPVRLTAIAETDGLSAVPGFTPRPPGLVASTREDGDLIAVTRTYDLRPA</sequence>
<feature type="transmembrane region" description="Helical" evidence="1">
    <location>
        <begin position="405"/>
        <end position="425"/>
    </location>
</feature>
<keyword evidence="1" id="KW-0472">Membrane</keyword>
<keyword evidence="1" id="KW-1133">Transmembrane helix</keyword>
<dbReference type="PANTHER" id="PTHR12147:SF26">
    <property type="entry name" value="PEPTIDASE M28 DOMAIN-CONTAINING PROTEIN"/>
    <property type="match status" value="1"/>
</dbReference>
<dbReference type="EMBL" id="JBHUCM010000013">
    <property type="protein sequence ID" value="MFD1538478.1"/>
    <property type="molecule type" value="Genomic_DNA"/>
</dbReference>
<feature type="transmembrane region" description="Helical" evidence="1">
    <location>
        <begin position="559"/>
        <end position="578"/>
    </location>
</feature>
<dbReference type="InterPro" id="IPR007484">
    <property type="entry name" value="Peptidase_M28"/>
</dbReference>
<dbReference type="PANTHER" id="PTHR12147">
    <property type="entry name" value="METALLOPEPTIDASE M28 FAMILY MEMBER"/>
    <property type="match status" value="1"/>
</dbReference>
<evidence type="ECO:0000313" key="4">
    <source>
        <dbReference type="Proteomes" id="UP001597097"/>
    </source>
</evidence>
<feature type="transmembrane region" description="Helical" evidence="1">
    <location>
        <begin position="332"/>
        <end position="351"/>
    </location>
</feature>
<evidence type="ECO:0000259" key="2">
    <source>
        <dbReference type="Pfam" id="PF04389"/>
    </source>
</evidence>
<name>A0ABW4G6U2_9ACTN</name>
<dbReference type="RefSeq" id="WP_219527269.1">
    <property type="nucleotide sequence ID" value="NZ_JAHKRM010000002.1"/>
</dbReference>
<feature type="transmembrane region" description="Helical" evidence="1">
    <location>
        <begin position="363"/>
        <end position="385"/>
    </location>
</feature>
<comment type="caution">
    <text evidence="3">The sequence shown here is derived from an EMBL/GenBank/DDBJ whole genome shotgun (WGS) entry which is preliminary data.</text>
</comment>
<dbReference type="Proteomes" id="UP001597097">
    <property type="component" value="Unassembled WGS sequence"/>
</dbReference>
<feature type="transmembrane region" description="Helical" evidence="1">
    <location>
        <begin position="486"/>
        <end position="508"/>
    </location>
</feature>
<accession>A0ABW4G6U2</accession>
<feature type="transmembrane region" description="Helical" evidence="1">
    <location>
        <begin position="460"/>
        <end position="479"/>
    </location>
</feature>
<dbReference type="Pfam" id="PF04389">
    <property type="entry name" value="Peptidase_M28"/>
    <property type="match status" value="1"/>
</dbReference>
<reference evidence="4" key="1">
    <citation type="journal article" date="2019" name="Int. J. Syst. Evol. Microbiol.">
        <title>The Global Catalogue of Microorganisms (GCM) 10K type strain sequencing project: providing services to taxonomists for standard genome sequencing and annotation.</title>
        <authorList>
            <consortium name="The Broad Institute Genomics Platform"/>
            <consortium name="The Broad Institute Genome Sequencing Center for Infectious Disease"/>
            <person name="Wu L."/>
            <person name="Ma J."/>
        </authorList>
    </citation>
    <scope>NUCLEOTIDE SEQUENCE [LARGE SCALE GENOMIC DNA]</scope>
    <source>
        <strain evidence="4">CGMCC 1.15399</strain>
    </source>
</reference>